<dbReference type="VEuPathDB" id="FungiDB:ASPWEDRAFT_174770"/>
<gene>
    <name evidence="1" type="ORF">ASPWEDRAFT_174770</name>
</gene>
<reference evidence="2" key="1">
    <citation type="journal article" date="2017" name="Genome Biol.">
        <title>Comparative genomics reveals high biological diversity and specific adaptations in the industrially and medically important fungal genus Aspergillus.</title>
        <authorList>
            <person name="de Vries R.P."/>
            <person name="Riley R."/>
            <person name="Wiebenga A."/>
            <person name="Aguilar-Osorio G."/>
            <person name="Amillis S."/>
            <person name="Uchima C.A."/>
            <person name="Anderluh G."/>
            <person name="Asadollahi M."/>
            <person name="Askin M."/>
            <person name="Barry K."/>
            <person name="Battaglia E."/>
            <person name="Bayram O."/>
            <person name="Benocci T."/>
            <person name="Braus-Stromeyer S.A."/>
            <person name="Caldana C."/>
            <person name="Canovas D."/>
            <person name="Cerqueira G.C."/>
            <person name="Chen F."/>
            <person name="Chen W."/>
            <person name="Choi C."/>
            <person name="Clum A."/>
            <person name="Dos Santos R.A."/>
            <person name="Damasio A.R."/>
            <person name="Diallinas G."/>
            <person name="Emri T."/>
            <person name="Fekete E."/>
            <person name="Flipphi M."/>
            <person name="Freyberg S."/>
            <person name="Gallo A."/>
            <person name="Gournas C."/>
            <person name="Habgood R."/>
            <person name="Hainaut M."/>
            <person name="Harispe M.L."/>
            <person name="Henrissat B."/>
            <person name="Hilden K.S."/>
            <person name="Hope R."/>
            <person name="Hossain A."/>
            <person name="Karabika E."/>
            <person name="Karaffa L."/>
            <person name="Karanyi Z."/>
            <person name="Krasevec N."/>
            <person name="Kuo A."/>
            <person name="Kusch H."/>
            <person name="LaButti K."/>
            <person name="Lagendijk E.L."/>
            <person name="Lapidus A."/>
            <person name="Levasseur A."/>
            <person name="Lindquist E."/>
            <person name="Lipzen A."/>
            <person name="Logrieco A.F."/>
            <person name="MacCabe A."/>
            <person name="Maekelae M.R."/>
            <person name="Malavazi I."/>
            <person name="Melin P."/>
            <person name="Meyer V."/>
            <person name="Mielnichuk N."/>
            <person name="Miskei M."/>
            <person name="Molnar A.P."/>
            <person name="Mule G."/>
            <person name="Ngan C.Y."/>
            <person name="Orejas M."/>
            <person name="Orosz E."/>
            <person name="Ouedraogo J.P."/>
            <person name="Overkamp K.M."/>
            <person name="Park H.-S."/>
            <person name="Perrone G."/>
            <person name="Piumi F."/>
            <person name="Punt P.J."/>
            <person name="Ram A.F."/>
            <person name="Ramon A."/>
            <person name="Rauscher S."/>
            <person name="Record E."/>
            <person name="Riano-Pachon D.M."/>
            <person name="Robert V."/>
            <person name="Roehrig J."/>
            <person name="Ruller R."/>
            <person name="Salamov A."/>
            <person name="Salih N.S."/>
            <person name="Samson R.A."/>
            <person name="Sandor E."/>
            <person name="Sanguinetti M."/>
            <person name="Schuetze T."/>
            <person name="Sepcic K."/>
            <person name="Shelest E."/>
            <person name="Sherlock G."/>
            <person name="Sophianopoulou V."/>
            <person name="Squina F.M."/>
            <person name="Sun H."/>
            <person name="Susca A."/>
            <person name="Todd R.B."/>
            <person name="Tsang A."/>
            <person name="Unkles S.E."/>
            <person name="van de Wiele N."/>
            <person name="van Rossen-Uffink D."/>
            <person name="Oliveira J.V."/>
            <person name="Vesth T.C."/>
            <person name="Visser J."/>
            <person name="Yu J.-H."/>
            <person name="Zhou M."/>
            <person name="Andersen M.R."/>
            <person name="Archer D.B."/>
            <person name="Baker S.E."/>
            <person name="Benoit I."/>
            <person name="Brakhage A.A."/>
            <person name="Braus G.H."/>
            <person name="Fischer R."/>
            <person name="Frisvad J.C."/>
            <person name="Goldman G.H."/>
            <person name="Houbraken J."/>
            <person name="Oakley B."/>
            <person name="Pocsi I."/>
            <person name="Scazzocchio C."/>
            <person name="Seiboth B."/>
            <person name="vanKuyk P.A."/>
            <person name="Wortman J."/>
            <person name="Dyer P.S."/>
            <person name="Grigoriev I.V."/>
        </authorList>
    </citation>
    <scope>NUCLEOTIDE SEQUENCE [LARGE SCALE GENOMIC DNA]</scope>
    <source>
        <strain evidence="2">DTO 134E9</strain>
    </source>
</reference>
<proteinExistence type="predicted"/>
<evidence type="ECO:0000313" key="2">
    <source>
        <dbReference type="Proteomes" id="UP000184383"/>
    </source>
</evidence>
<protein>
    <submittedName>
        <fullName evidence="1">Uncharacterized protein</fullName>
    </submittedName>
</protein>
<name>A0A1L9REL3_ASPWE</name>
<dbReference type="OrthoDB" id="4474479at2759"/>
<organism evidence="1 2">
    <name type="scientific">Aspergillus wentii DTO 134E9</name>
    <dbReference type="NCBI Taxonomy" id="1073089"/>
    <lineage>
        <taxon>Eukaryota</taxon>
        <taxon>Fungi</taxon>
        <taxon>Dikarya</taxon>
        <taxon>Ascomycota</taxon>
        <taxon>Pezizomycotina</taxon>
        <taxon>Eurotiomycetes</taxon>
        <taxon>Eurotiomycetidae</taxon>
        <taxon>Eurotiales</taxon>
        <taxon>Aspergillaceae</taxon>
        <taxon>Aspergillus</taxon>
        <taxon>Aspergillus subgen. Cremei</taxon>
    </lineage>
</organism>
<dbReference type="Proteomes" id="UP000184383">
    <property type="component" value="Unassembled WGS sequence"/>
</dbReference>
<evidence type="ECO:0000313" key="1">
    <source>
        <dbReference type="EMBL" id="OJJ33362.1"/>
    </source>
</evidence>
<accession>A0A1L9REL3</accession>
<keyword evidence="2" id="KW-1185">Reference proteome</keyword>
<dbReference type="GeneID" id="63747114"/>
<dbReference type="AlphaFoldDB" id="A0A1L9REL3"/>
<sequence>MPAPHLLPTTAMPATPFSGYLIYVHYLGQLAKNEDFIYVCPCAAVKCEYCACLKKACLLVLVSLQAAVTGALGQGAGDRKKAINKVVKDIHAFRKRVNGESDEACQTRALRSLNRNVFSLVNTLREHWGMPLVDASEMEDFDDLFAGEVEE</sequence>
<dbReference type="EMBL" id="KV878214">
    <property type="protein sequence ID" value="OJJ33362.1"/>
    <property type="molecule type" value="Genomic_DNA"/>
</dbReference>
<dbReference type="RefSeq" id="XP_040687039.1">
    <property type="nucleotide sequence ID" value="XM_040831266.1"/>
</dbReference>